<dbReference type="Gene3D" id="3.20.20.70">
    <property type="entry name" value="Aldolase class I"/>
    <property type="match status" value="1"/>
</dbReference>
<dbReference type="PANTHER" id="PTHR37418">
    <property type="entry name" value="3-KETO-5-AMINOHEXANOATE CLEAVAGE ENZYME-RELATED"/>
    <property type="match status" value="1"/>
</dbReference>
<dbReference type="Pfam" id="PF05853">
    <property type="entry name" value="BKACE"/>
    <property type="match status" value="1"/>
</dbReference>
<reference evidence="6" key="1">
    <citation type="submission" date="2017-01" db="EMBL/GenBank/DDBJ databases">
        <title>Genome Analysis of Deinococcus marmoris KOPRI26562.</title>
        <authorList>
            <person name="Kim J.H."/>
            <person name="Oh H.-M."/>
        </authorList>
    </citation>
    <scope>NUCLEOTIDE SEQUENCE [LARGE SCALE GENOMIC DNA]</scope>
    <source>
        <strain evidence="6">PAMC 26633</strain>
    </source>
</reference>
<evidence type="ECO:0008006" key="7">
    <source>
        <dbReference type="Google" id="ProtNLM"/>
    </source>
</evidence>
<sequence>MAKTIISCALTGNIVTRDQHPNLPVTPVEIAQAALDAANAGAAIVHIHVRDPQTARPSMRTDLYGEVMDRIRQVNRELIINLTTGEGGRFSPSDHDPKVAAEGSTLTLPETRVAHVVALKPDICSLDFNTMNSGANVVINTPKNVRKMAKLIVDAGVLPEIEVFDSGDIHMANDMIADGTIPGPHLFQLVTGVKYGAASTTTALAYLKSILPAGCQWSAFGLGRMEFPMVAQSFLLGGHVRVGFEDNVYIRRGELARDNAELVEQAVSLLGILGGEVATPSEARALLGLASR</sequence>
<dbReference type="AlphaFoldDB" id="A0A226WX48"/>
<accession>A0A226WX48</accession>
<dbReference type="InterPro" id="IPR008567">
    <property type="entry name" value="BKACE"/>
</dbReference>
<dbReference type="GO" id="GO:0046872">
    <property type="term" value="F:metal ion binding"/>
    <property type="evidence" value="ECO:0007669"/>
    <property type="project" value="UniProtKB-KW"/>
</dbReference>
<evidence type="ECO:0000256" key="3">
    <source>
        <dbReference type="ARBA" id="ARBA00022723"/>
    </source>
</evidence>
<evidence type="ECO:0000313" key="5">
    <source>
        <dbReference type="EMBL" id="OXC75786.1"/>
    </source>
</evidence>
<evidence type="ECO:0000256" key="4">
    <source>
        <dbReference type="ARBA" id="ARBA00022833"/>
    </source>
</evidence>
<comment type="caution">
    <text evidence="5">The sequence shown here is derived from an EMBL/GenBank/DDBJ whole genome shotgun (WGS) entry which is preliminary data.</text>
</comment>
<keyword evidence="3" id="KW-0479">Metal-binding</keyword>
<dbReference type="GO" id="GO:0043720">
    <property type="term" value="F:3-keto-5-aminohexanoate cleavage activity"/>
    <property type="evidence" value="ECO:0007669"/>
    <property type="project" value="InterPro"/>
</dbReference>
<organism evidence="5 6">
    <name type="scientific">Caballeronia sordidicola</name>
    <name type="common">Burkholderia sordidicola</name>
    <dbReference type="NCBI Taxonomy" id="196367"/>
    <lineage>
        <taxon>Bacteria</taxon>
        <taxon>Pseudomonadati</taxon>
        <taxon>Pseudomonadota</taxon>
        <taxon>Betaproteobacteria</taxon>
        <taxon>Burkholderiales</taxon>
        <taxon>Burkholderiaceae</taxon>
        <taxon>Caballeronia</taxon>
    </lineage>
</organism>
<gene>
    <name evidence="5" type="ORF">BSU04_25030</name>
</gene>
<dbReference type="InterPro" id="IPR013785">
    <property type="entry name" value="Aldolase_TIM"/>
</dbReference>
<dbReference type="RefSeq" id="WP_373452856.1">
    <property type="nucleotide sequence ID" value="NZ_MTHB01000160.1"/>
</dbReference>
<keyword evidence="4" id="KW-0862">Zinc</keyword>
<dbReference type="EMBL" id="MTHB01000160">
    <property type="protein sequence ID" value="OXC75786.1"/>
    <property type="molecule type" value="Genomic_DNA"/>
</dbReference>
<evidence type="ECO:0000256" key="2">
    <source>
        <dbReference type="ARBA" id="ARBA00022679"/>
    </source>
</evidence>
<dbReference type="PANTHER" id="PTHR37418:SF2">
    <property type="entry name" value="3-KETO-5-AMINOHEXANOATE CLEAVAGE ENZYME"/>
    <property type="match status" value="1"/>
</dbReference>
<comment type="cofactor">
    <cofactor evidence="1">
        <name>Zn(2+)</name>
        <dbReference type="ChEBI" id="CHEBI:29105"/>
    </cofactor>
</comment>
<evidence type="ECO:0000256" key="1">
    <source>
        <dbReference type="ARBA" id="ARBA00001947"/>
    </source>
</evidence>
<keyword evidence="2" id="KW-0808">Transferase</keyword>
<name>A0A226WX48_CABSO</name>
<dbReference type="Proteomes" id="UP000214720">
    <property type="component" value="Unassembled WGS sequence"/>
</dbReference>
<proteinExistence type="predicted"/>
<protein>
    <recommendedName>
        <fullName evidence="7">NADPH:quinone reductase</fullName>
    </recommendedName>
</protein>
<evidence type="ECO:0000313" key="6">
    <source>
        <dbReference type="Proteomes" id="UP000214720"/>
    </source>
</evidence>